<protein>
    <submittedName>
        <fullName evidence="2">Uncharacterized protein</fullName>
    </submittedName>
</protein>
<gene>
    <name evidence="2" type="ORF">C5167_024326</name>
</gene>
<feature type="compositionally biased region" description="Basic residues" evidence="1">
    <location>
        <begin position="278"/>
        <end position="293"/>
    </location>
</feature>
<keyword evidence="3" id="KW-1185">Reference proteome</keyword>
<dbReference type="Gramene" id="RZC62553">
    <property type="protein sequence ID" value="RZC62553"/>
    <property type="gene ID" value="C5167_024326"/>
</dbReference>
<feature type="region of interest" description="Disordered" evidence="1">
    <location>
        <begin position="1"/>
        <end position="22"/>
    </location>
</feature>
<evidence type="ECO:0000313" key="2">
    <source>
        <dbReference type="EMBL" id="RZC62553.1"/>
    </source>
</evidence>
<dbReference type="AlphaFoldDB" id="A0A4Y7JN83"/>
<dbReference type="Proteomes" id="UP000316621">
    <property type="component" value="Chromosome 5"/>
</dbReference>
<evidence type="ECO:0000313" key="3">
    <source>
        <dbReference type="Proteomes" id="UP000316621"/>
    </source>
</evidence>
<sequence length="430" mass="47747">MDESCEMPEAQKGAGGKTIGASPKVPKTGLKVGLLEDVALSAPRDLVKVSISGAMPVMPPPATSEAQMASPEVPIKGLKEELLEDMATATPLDLVTGTTILSGDYDFGILVGGDSLAINPDGTPDKEPVQKVYRLGGDPRSYMLYGQVEPRGIAGASIEKKHRKGRVLTSRKGATYAKRFLNIPVEVLKNNVPGDFLDFDKMICGVTLGMYEPKEEVKSKKIQKSSKKHKSNKRTHEEAEEEAGQKVKSKKLQKSSKKHKSNKITHEEVEEEEESQKVKSKKIQKSSKKHNKRTHEEVEEEDEEITKVERFKVDGHDDGKAESYLESNYDRTHIMDIAVMHMEEAMVEGCESGQSGGMITIDCIDHNNTITNVCEKDIEQLRQEKLQRDKAFYDANVTKIGGVDELTVEDNWKRQINLGSHCYAVRISQH</sequence>
<proteinExistence type="predicted"/>
<name>A0A4Y7JN83_PAPSO</name>
<dbReference type="EMBL" id="CM010719">
    <property type="protein sequence ID" value="RZC62553.1"/>
    <property type="molecule type" value="Genomic_DNA"/>
</dbReference>
<reference evidence="2 3" key="1">
    <citation type="journal article" date="2018" name="Science">
        <title>The opium poppy genome and morphinan production.</title>
        <authorList>
            <person name="Guo L."/>
            <person name="Winzer T."/>
            <person name="Yang X."/>
            <person name="Li Y."/>
            <person name="Ning Z."/>
            <person name="He Z."/>
            <person name="Teodor R."/>
            <person name="Lu Y."/>
            <person name="Bowser T.A."/>
            <person name="Graham I.A."/>
            <person name="Ye K."/>
        </authorList>
    </citation>
    <scope>NUCLEOTIDE SEQUENCE [LARGE SCALE GENOMIC DNA]</scope>
    <source>
        <strain evidence="3">cv. HN1</strain>
        <tissue evidence="2">Leaves</tissue>
    </source>
</reference>
<accession>A0A4Y7JN83</accession>
<feature type="compositionally biased region" description="Basic residues" evidence="1">
    <location>
        <begin position="220"/>
        <end position="233"/>
    </location>
</feature>
<evidence type="ECO:0000256" key="1">
    <source>
        <dbReference type="SAM" id="MobiDB-lite"/>
    </source>
</evidence>
<organism evidence="2 3">
    <name type="scientific">Papaver somniferum</name>
    <name type="common">Opium poppy</name>
    <dbReference type="NCBI Taxonomy" id="3469"/>
    <lineage>
        <taxon>Eukaryota</taxon>
        <taxon>Viridiplantae</taxon>
        <taxon>Streptophyta</taxon>
        <taxon>Embryophyta</taxon>
        <taxon>Tracheophyta</taxon>
        <taxon>Spermatophyta</taxon>
        <taxon>Magnoliopsida</taxon>
        <taxon>Ranunculales</taxon>
        <taxon>Papaveraceae</taxon>
        <taxon>Papaveroideae</taxon>
        <taxon>Papaver</taxon>
    </lineage>
</organism>
<feature type="region of interest" description="Disordered" evidence="1">
    <location>
        <begin position="215"/>
        <end position="301"/>
    </location>
</feature>
<feature type="compositionally biased region" description="Basic residues" evidence="1">
    <location>
        <begin position="247"/>
        <end position="263"/>
    </location>
</feature>